<dbReference type="InterPro" id="IPR003952">
    <property type="entry name" value="FRD_SDH_FAD_BS"/>
</dbReference>
<feature type="domain" description="FAD-dependent oxidoreductase 2 FAD-binding" evidence="21">
    <location>
        <begin position="26"/>
        <end position="421"/>
    </location>
</feature>
<evidence type="ECO:0000256" key="4">
    <source>
        <dbReference type="ARBA" id="ARBA00011294"/>
    </source>
</evidence>
<dbReference type="Gene3D" id="1.20.58.100">
    <property type="entry name" value="Fumarate reductase/succinate dehydrogenase flavoprotein-like, C-terminal domain"/>
    <property type="match status" value="1"/>
</dbReference>
<dbReference type="NCBIfam" id="TIGR01816">
    <property type="entry name" value="sdhA_forward"/>
    <property type="match status" value="1"/>
</dbReference>
<dbReference type="InterPro" id="IPR030664">
    <property type="entry name" value="SdhA/FrdA/AprA"/>
</dbReference>
<evidence type="ECO:0000256" key="5">
    <source>
        <dbReference type="ARBA" id="ARBA00012792"/>
    </source>
</evidence>
<evidence type="ECO:0000256" key="16">
    <source>
        <dbReference type="PIRSR" id="PIRSR000171-1"/>
    </source>
</evidence>
<reference evidence="23 24" key="5">
    <citation type="journal article" date="2010" name="Appl. Environ. Microbiol.">
        <title>phrR-like gene praR of Azorhizobium caulinodans ORS571 is essential for symbiosis with Sesbania rostrata and is involved in expression of reb genes.</title>
        <authorList>
            <person name="Akiba N."/>
            <person name="Aono T."/>
            <person name="Toyazaki H."/>
            <person name="Sato S."/>
            <person name="Oyaizu H."/>
        </authorList>
    </citation>
    <scope>NUCLEOTIDE SEQUENCE [LARGE SCALE GENOMIC DNA]</scope>
    <source>
        <strain evidence="24">ATCC 43989 / DSM 5975 / JCM 20966 / LMG 6465 / NBRC 14845 / NCIMB 13405 / ORS 571</strain>
    </source>
</reference>
<feature type="modified residue" description="Tele-8alpha-FAD histidine" evidence="19">
    <location>
        <position position="62"/>
    </location>
</feature>
<dbReference type="SUPFAM" id="SSF51905">
    <property type="entry name" value="FAD/NAD(P)-binding domain"/>
    <property type="match status" value="1"/>
</dbReference>
<dbReference type="GO" id="GO:0009055">
    <property type="term" value="F:electron transfer activity"/>
    <property type="evidence" value="ECO:0007669"/>
    <property type="project" value="TreeGrafter"/>
</dbReference>
<name>A8INF5_AZOC5</name>
<sequence length="610" mass="66418">MAESTNGAAAPGINGRAYQVTDHTYDVLVVGAGGAGLRAVVGCSEAGLRTACVTKVFPTRSHTVAAQGGVAASLANMGEDKWEWHMYDTVKGSDWLGDQDAIEYLVRNAPAAVYELEHWGVPFSRTEDGKIYQRPFGGMTTHFGKGTAQRTCAAADRTGHAMLHTLYGAALKHKAEFFIEYFAIDLIMDEDGRCCGIVALKMDDGTLHRFRANLTILATGGYGRAYFSATSAHTCTGDGGGMVLRAGLPLQDMEFVQFHPTGIYGSGCLITEGSRGEGGYLTNSEGERFMERYAPSAKDLASRDVVSRSMTMEIREGRGVGKNKDHIFLHLDHLDPAILHERLPGISESARIFAGVDVTREPIPVIPTVHYNMGGIPTNYHGEVLNKVGGDPDKVVPGLMAIGEAACVSVHGANRLGSNSLIDLVVFGRAAALRAAELVRPGEKQRELPADGGELALSRLDRFRNASGDTPTAELRGNMQRVMQNNCAVFRTGEVLEEGHTLIHDVFKASSNIRVSDRSLVWNSDLIETLEYDNLIAQAVVTMDSALNRKESRGAHAREDFPDRDDVNWMKHTLAYIDTASGEVKLEDRPVHTYTLSNDIQYIEPKKRVY</sequence>
<dbReference type="Gene3D" id="3.90.700.10">
    <property type="entry name" value="Succinate dehydrogenase/fumarate reductase flavoprotein, catalytic domain"/>
    <property type="match status" value="1"/>
</dbReference>
<feature type="binding site" evidence="18">
    <location>
        <begin position="54"/>
        <end position="69"/>
    </location>
    <ligand>
        <name>FAD</name>
        <dbReference type="ChEBI" id="CHEBI:57692"/>
    </ligand>
</feature>
<evidence type="ECO:0000256" key="15">
    <source>
        <dbReference type="NCBIfam" id="TIGR01816"/>
    </source>
</evidence>
<evidence type="ECO:0000256" key="17">
    <source>
        <dbReference type="PIRSR" id="PIRSR611281-2"/>
    </source>
</evidence>
<dbReference type="SUPFAM" id="SSF56425">
    <property type="entry name" value="Succinate dehydrogenase/fumarate reductase flavoprotein, catalytic domain"/>
    <property type="match status" value="1"/>
</dbReference>
<dbReference type="FunFam" id="3.90.700.10:FF:000001">
    <property type="entry name" value="Mitochondrial succinate dehydrogenase flavoprotein subunit"/>
    <property type="match status" value="1"/>
</dbReference>
<feature type="active site" description="Proton acceptor" evidence="16">
    <location>
        <position position="303"/>
    </location>
</feature>
<evidence type="ECO:0000256" key="2">
    <source>
        <dbReference type="ARBA" id="ARBA00004894"/>
    </source>
</evidence>
<comment type="subunit">
    <text evidence="4">Part of an enzyme complex containing four subunits: a flavoprotein, an iron-sulfur, cytochrome b-556, and a hydrophobic anchor protein.</text>
</comment>
<dbReference type="eggNOG" id="COG1053">
    <property type="taxonomic scope" value="Bacteria"/>
</dbReference>
<organism evidence="23 24">
    <name type="scientific">Azorhizobium caulinodans (strain ATCC 43989 / DSM 5975 / JCM 20966 / LMG 6465 / NBRC 14845 / NCIMB 13405 / ORS 571)</name>
    <dbReference type="NCBI Taxonomy" id="438753"/>
    <lineage>
        <taxon>Bacteria</taxon>
        <taxon>Pseudomonadati</taxon>
        <taxon>Pseudomonadota</taxon>
        <taxon>Alphaproteobacteria</taxon>
        <taxon>Hyphomicrobiales</taxon>
        <taxon>Xanthobacteraceae</taxon>
        <taxon>Azorhizobium</taxon>
    </lineage>
</organism>
<dbReference type="PANTHER" id="PTHR11632">
    <property type="entry name" value="SUCCINATE DEHYDROGENASE 2 FLAVOPROTEIN SUBUNIT"/>
    <property type="match status" value="1"/>
</dbReference>
<evidence type="ECO:0000256" key="18">
    <source>
        <dbReference type="PIRSR" id="PIRSR611281-3"/>
    </source>
</evidence>
<dbReference type="FunFam" id="4.10.80.40:FF:000002">
    <property type="entry name" value="Succinate dehydrogenase [ubiquinone] flavoprotein subunit, mitochondrial"/>
    <property type="match status" value="1"/>
</dbReference>
<evidence type="ECO:0000256" key="14">
    <source>
        <dbReference type="ARBA" id="ARBA00049220"/>
    </source>
</evidence>
<dbReference type="KEGG" id="azc:AZC_3745"/>
<feature type="domain" description="Fumarate reductase/succinate dehydrogenase flavoprotein-like C-terminal" evidence="22">
    <location>
        <begin position="477"/>
        <end position="610"/>
    </location>
</feature>
<evidence type="ECO:0000313" key="24">
    <source>
        <dbReference type="Proteomes" id="UP000000270"/>
    </source>
</evidence>
<comment type="pathway">
    <text evidence="2 20">Carbohydrate metabolism; tricarboxylic acid cycle; fumarate from succinate (bacterial route): step 1/1.</text>
</comment>
<dbReference type="Gene3D" id="3.50.50.60">
    <property type="entry name" value="FAD/NAD(P)-binding domain"/>
    <property type="match status" value="1"/>
</dbReference>
<protein>
    <recommendedName>
        <fullName evidence="6 15">Succinate dehydrogenase flavoprotein subunit</fullName>
        <ecNumber evidence="5 20">1.3.5.1</ecNumber>
    </recommendedName>
</protein>
<dbReference type="GO" id="GO:0050660">
    <property type="term" value="F:flavin adenine dinucleotide binding"/>
    <property type="evidence" value="ECO:0007669"/>
    <property type="project" value="UniProtKB-UniRule"/>
</dbReference>
<feature type="binding site" evidence="17">
    <location>
        <position position="271"/>
    </location>
    <ligand>
        <name>substrate</name>
    </ligand>
</feature>
<feature type="binding site" evidence="17">
    <location>
        <position position="370"/>
    </location>
    <ligand>
        <name>substrate</name>
    </ligand>
</feature>
<comment type="cofactor">
    <cofactor evidence="18">
        <name>FAD</name>
        <dbReference type="ChEBI" id="CHEBI:57692"/>
    </cofactor>
    <text evidence="18">Flavinylated by SdhE, about 5% flavinylation occurs in the absence of SdhE.</text>
</comment>
<dbReference type="Pfam" id="PF00890">
    <property type="entry name" value="FAD_binding_2"/>
    <property type="match status" value="1"/>
</dbReference>
<comment type="similarity">
    <text evidence="3 20">Belongs to the FAD-dependent oxidoreductase 2 family. FRD/SDH subfamily.</text>
</comment>
<dbReference type="InterPro" id="IPR027477">
    <property type="entry name" value="Succ_DH/fumarate_Rdtase_cat_sf"/>
</dbReference>
<dbReference type="PIRSF" id="PIRSF000171">
    <property type="entry name" value="SDHA_APRA_LASPO"/>
    <property type="match status" value="1"/>
</dbReference>
<dbReference type="EMBL" id="AP009384">
    <property type="protein sequence ID" value="BAF89743.1"/>
    <property type="molecule type" value="Genomic_DNA"/>
</dbReference>
<dbReference type="InterPro" id="IPR037099">
    <property type="entry name" value="Fum_R/Succ_DH_flav-like_C_sf"/>
</dbReference>
<dbReference type="Proteomes" id="UP000000270">
    <property type="component" value="Chromosome"/>
</dbReference>
<evidence type="ECO:0000256" key="7">
    <source>
        <dbReference type="ARBA" id="ARBA00022448"/>
    </source>
</evidence>
<dbReference type="InterPro" id="IPR011281">
    <property type="entry name" value="Succ_DH_flav_su_fwd"/>
</dbReference>
<reference evidence="23 24" key="4">
    <citation type="journal article" date="2009" name="Appl. Environ. Microbiol.">
        <title>Comparative genome-wide transcriptional profiling of Azorhizobium caulinodans ORS571 grown under free-living and symbiotic conditions.</title>
        <authorList>
            <person name="Tsukada S."/>
            <person name="Aono T."/>
            <person name="Akiba N."/>
            <person name="Lee KB."/>
            <person name="Liu CT."/>
            <person name="Toyazaki H."/>
            <person name="Oyaizu H."/>
        </authorList>
    </citation>
    <scope>NUCLEOTIDE SEQUENCE [LARGE SCALE GENOMIC DNA]</scope>
    <source>
        <strain evidence="24">ATCC 43989 / DSM 5975 / JCM 20966 / LMG 6465 / NBRC 14845 / NCIMB 13405 / ORS 571</strain>
    </source>
</reference>
<dbReference type="PROSITE" id="PS00504">
    <property type="entry name" value="FRD_SDH_FAD_BINDING"/>
    <property type="match status" value="1"/>
</dbReference>
<evidence type="ECO:0000256" key="11">
    <source>
        <dbReference type="ARBA" id="ARBA00022982"/>
    </source>
</evidence>
<evidence type="ECO:0000256" key="20">
    <source>
        <dbReference type="RuleBase" id="RU362051"/>
    </source>
</evidence>
<dbReference type="GO" id="GO:0008177">
    <property type="term" value="F:succinate dehydrogenase (quinone) activity"/>
    <property type="evidence" value="ECO:0007669"/>
    <property type="project" value="UniProtKB-EC"/>
</dbReference>
<evidence type="ECO:0000313" key="23">
    <source>
        <dbReference type="EMBL" id="BAF89743.1"/>
    </source>
</evidence>
<dbReference type="SUPFAM" id="SSF46977">
    <property type="entry name" value="Succinate dehydrogenase/fumarate reductase flavoprotein C-terminal domain"/>
    <property type="match status" value="1"/>
</dbReference>
<keyword evidence="20" id="KW-0997">Cell inner membrane</keyword>
<dbReference type="FunFam" id="3.50.50.60:FF:000026">
    <property type="entry name" value="Succinate dehydrogenase flavoprotein subunit"/>
    <property type="match status" value="1"/>
</dbReference>
<dbReference type="InterPro" id="IPR003953">
    <property type="entry name" value="FAD-dep_OxRdtase_2_FAD-bd"/>
</dbReference>
<feature type="binding site" evidence="18">
    <location>
        <position position="404"/>
    </location>
    <ligand>
        <name>FAD</name>
        <dbReference type="ChEBI" id="CHEBI:57692"/>
    </ligand>
</feature>
<dbReference type="InterPro" id="IPR036188">
    <property type="entry name" value="FAD/NAD-bd_sf"/>
</dbReference>
<evidence type="ECO:0000256" key="6">
    <source>
        <dbReference type="ARBA" id="ARBA00019965"/>
    </source>
</evidence>
<dbReference type="GO" id="GO:0022900">
    <property type="term" value="P:electron transport chain"/>
    <property type="evidence" value="ECO:0007669"/>
    <property type="project" value="UniProtKB-UniRule"/>
</dbReference>
<feature type="binding site" evidence="18">
    <location>
        <position position="238"/>
    </location>
    <ligand>
        <name>FAD</name>
        <dbReference type="ChEBI" id="CHEBI:57692"/>
    </ligand>
</feature>
<feature type="binding site" evidence="17">
    <location>
        <position position="259"/>
    </location>
    <ligand>
        <name>substrate</name>
    </ligand>
</feature>
<reference evidence="23 24" key="6">
    <citation type="journal article" date="2011" name="Appl. Environ. Microbiol.">
        <title>Involvement of the azorhizobial chromosome partition gene (parA) in the onset of bacteroid differentiation during Sesbania rostrata stem nodule development.</title>
        <authorList>
            <person name="Liu CT."/>
            <person name="Lee KB."/>
            <person name="Wang YS."/>
            <person name="Peng MH."/>
            <person name="Lee KT."/>
            <person name="Suzuki S."/>
            <person name="Suzuki T."/>
            <person name="Oyaizu H."/>
        </authorList>
    </citation>
    <scope>NUCLEOTIDE SEQUENCE [LARGE SCALE GENOMIC DNA]</scope>
    <source>
        <strain evidence="24">ATCC 43989 / DSM 5975 / JCM 20966 / LMG 6465 / NBRC 14845 / NCIMB 13405 / ORS 571</strain>
    </source>
</reference>
<dbReference type="InterPro" id="IPR014006">
    <property type="entry name" value="Succ_Dhase_FrdA_Gneg"/>
</dbReference>
<dbReference type="GO" id="GO:0005886">
    <property type="term" value="C:plasma membrane"/>
    <property type="evidence" value="ECO:0007669"/>
    <property type="project" value="UniProtKB-SubCell"/>
</dbReference>
<reference evidence="23 24" key="1">
    <citation type="journal article" date="2007" name="Appl. Environ. Microbiol.">
        <title>Rhizobial factors required for stem nodule maturation and maintenance in Sesbania rostrata-Azorhizobium caulinodans ORS571 symbiosis.</title>
        <authorList>
            <person name="Suzuki S."/>
            <person name="Aono T."/>
            <person name="Lee KB."/>
            <person name="Suzuki T."/>
            <person name="Liu CT."/>
            <person name="Miwa H."/>
            <person name="Wakao S."/>
            <person name="Iki T."/>
            <person name="Oyaizu H."/>
        </authorList>
    </citation>
    <scope>NUCLEOTIDE SEQUENCE [LARGE SCALE GENOMIC DNA]</scope>
    <source>
        <strain evidence="24">ATCC 43989 / DSM 5975 / JCM 20966 / LMG 6465 / NBRC 14845 / NCIMB 13405 / ORS 571</strain>
    </source>
</reference>
<feature type="binding site" evidence="18">
    <location>
        <begin position="420"/>
        <end position="421"/>
    </location>
    <ligand>
        <name>FAD</name>
        <dbReference type="ChEBI" id="CHEBI:57692"/>
    </ligand>
</feature>
<evidence type="ECO:0000256" key="1">
    <source>
        <dbReference type="ARBA" id="ARBA00004515"/>
    </source>
</evidence>
<dbReference type="GO" id="GO:0006099">
    <property type="term" value="P:tricarboxylic acid cycle"/>
    <property type="evidence" value="ECO:0007669"/>
    <property type="project" value="UniProtKB-UniRule"/>
</dbReference>
<keyword evidence="8 20" id="KW-0816">Tricarboxylic acid cycle</keyword>
<evidence type="ECO:0000256" key="13">
    <source>
        <dbReference type="ARBA" id="ARBA00023136"/>
    </source>
</evidence>
<dbReference type="InterPro" id="IPR015939">
    <property type="entry name" value="Fum_Rdtase/Succ_DH_flav-like_C"/>
</dbReference>
<dbReference type="HOGENOM" id="CLU_014312_6_1_5"/>
<keyword evidence="13 20" id="KW-0472">Membrane</keyword>
<dbReference type="AlphaFoldDB" id="A8INF5"/>
<dbReference type="EC" id="1.3.5.1" evidence="5 20"/>
<keyword evidence="11 20" id="KW-0249">Electron transport</keyword>
<keyword evidence="9 18" id="KW-0285">Flavoprotein</keyword>
<evidence type="ECO:0000256" key="9">
    <source>
        <dbReference type="ARBA" id="ARBA00022630"/>
    </source>
</evidence>
<comment type="subcellular location">
    <subcellularLocation>
        <location evidence="1 20">Cell inner membrane</location>
        <topology evidence="1 20">Peripheral membrane protein</topology>
        <orientation evidence="1 20">Cytoplasmic side</orientation>
    </subcellularLocation>
</comment>
<evidence type="ECO:0000256" key="8">
    <source>
        <dbReference type="ARBA" id="ARBA00022532"/>
    </source>
</evidence>
<dbReference type="PANTHER" id="PTHR11632:SF51">
    <property type="entry name" value="SUCCINATE DEHYDROGENASE [UBIQUINONE] FLAVOPROTEIN SUBUNIT, MITOCHONDRIAL"/>
    <property type="match status" value="1"/>
</dbReference>
<feature type="binding site" evidence="18">
    <location>
        <begin position="31"/>
        <end position="36"/>
    </location>
    <ligand>
        <name>FAD</name>
        <dbReference type="ChEBI" id="CHEBI:57692"/>
    </ligand>
</feature>
<reference evidence="24" key="2">
    <citation type="submission" date="2007-04" db="EMBL/GenBank/DDBJ databases">
        <title>Complete genome sequence of the nitrogen-fixing bacterium Azorhizobium caulinodans ORS571.</title>
        <authorList>
            <person name="Lee K.B."/>
            <person name="Backer P.D."/>
            <person name="Aono T."/>
            <person name="Liu C.T."/>
            <person name="Suzuki S."/>
            <person name="Suzuki T."/>
            <person name="Kaneko T."/>
            <person name="Yamada M."/>
            <person name="Tabata S."/>
            <person name="Kupfer D.M."/>
            <person name="Najar F.Z."/>
            <person name="Wiley G.B."/>
            <person name="Roe B."/>
            <person name="Binnewies T."/>
            <person name="Ussery D."/>
            <person name="Vereecke D."/>
            <person name="Gevers D."/>
            <person name="Holsters M."/>
            <person name="Oyaizu H."/>
        </authorList>
    </citation>
    <scope>NUCLEOTIDE SEQUENCE [LARGE SCALE GENOMIC DNA]</scope>
    <source>
        <strain evidence="24">ATCC 43989 / DSM 5975 / JCM 20966 / LMG 6465 / NBRC 14845 / NCIMB 13405 / ORS 571</strain>
    </source>
</reference>
<reference evidence="23 24" key="3">
    <citation type="journal article" date="2008" name="BMC Genomics">
        <title>The genome of the versatile nitrogen fixer Azorhizobium caulinodans ORS571.</title>
        <authorList>
            <person name="Lee KB."/>
            <person name="Backer P.D."/>
            <person name="Aono T."/>
            <person name="Liu CT."/>
            <person name="Suzuki S."/>
            <person name="Suzuki T."/>
            <person name="Kaneko T."/>
            <person name="Yamada M."/>
            <person name="Tabata S."/>
            <person name="Kupfer D.M."/>
            <person name="Najar F.Z."/>
            <person name="Wiley G.B."/>
            <person name="Roe B."/>
            <person name="Binnewies T.T."/>
            <person name="Ussery D.W."/>
            <person name="D'Haeze W."/>
            <person name="Herder J.D."/>
            <person name="Gevers D."/>
            <person name="Vereecke D."/>
            <person name="Holsters M."/>
            <person name="Oyaizu H."/>
        </authorList>
    </citation>
    <scope>NUCLEOTIDE SEQUENCE [LARGE SCALE GENOMIC DNA]</scope>
    <source>
        <strain evidence="24">ATCC 43989 / DSM 5975 / JCM 20966 / LMG 6465 / NBRC 14845 / NCIMB 13405 / ORS 571</strain>
    </source>
</reference>
<gene>
    <name evidence="23" type="ordered locus">AZC_3745</name>
</gene>
<keyword evidence="12 20" id="KW-0560">Oxidoreductase</keyword>
<keyword evidence="20" id="KW-1003">Cell membrane</keyword>
<evidence type="ECO:0000256" key="10">
    <source>
        <dbReference type="ARBA" id="ARBA00022827"/>
    </source>
</evidence>
<feature type="binding site" evidence="17">
    <location>
        <position position="415"/>
    </location>
    <ligand>
        <name>substrate</name>
    </ligand>
</feature>
<evidence type="ECO:0000259" key="21">
    <source>
        <dbReference type="Pfam" id="PF00890"/>
    </source>
</evidence>
<comment type="catalytic activity">
    <reaction evidence="14 20">
        <text>a quinone + succinate = fumarate + a quinol</text>
        <dbReference type="Rhea" id="RHEA:40523"/>
        <dbReference type="ChEBI" id="CHEBI:24646"/>
        <dbReference type="ChEBI" id="CHEBI:29806"/>
        <dbReference type="ChEBI" id="CHEBI:30031"/>
        <dbReference type="ChEBI" id="CHEBI:132124"/>
        <dbReference type="EC" id="1.3.5.1"/>
    </reaction>
</comment>
<accession>A8INF5</accession>
<evidence type="ECO:0000256" key="19">
    <source>
        <dbReference type="PIRSR" id="PIRSR611281-4"/>
    </source>
</evidence>
<evidence type="ECO:0000259" key="22">
    <source>
        <dbReference type="Pfam" id="PF02910"/>
    </source>
</evidence>
<dbReference type="RefSeq" id="WP_012172268.1">
    <property type="nucleotide sequence ID" value="NC_009937.1"/>
</dbReference>
<dbReference type="Pfam" id="PF02910">
    <property type="entry name" value="Succ_DH_flav_C"/>
    <property type="match status" value="1"/>
</dbReference>
<keyword evidence="7 20" id="KW-0813">Transport</keyword>
<dbReference type="STRING" id="438753.AZC_3745"/>
<keyword evidence="24" id="KW-1185">Reference proteome</keyword>
<dbReference type="UniPathway" id="UPA00223">
    <property type="reaction ID" value="UER01005"/>
</dbReference>
<dbReference type="Gene3D" id="4.10.80.40">
    <property type="entry name" value="succinate dehydrogenase protein domain"/>
    <property type="match status" value="1"/>
</dbReference>
<proteinExistence type="inferred from homology"/>
<evidence type="ECO:0000256" key="12">
    <source>
        <dbReference type="ARBA" id="ARBA00023002"/>
    </source>
</evidence>
<evidence type="ECO:0000256" key="3">
    <source>
        <dbReference type="ARBA" id="ARBA00008040"/>
    </source>
</evidence>
<dbReference type="NCBIfam" id="TIGR01812">
    <property type="entry name" value="sdhA_frdA_Gneg"/>
    <property type="match status" value="1"/>
</dbReference>
<keyword evidence="10 18" id="KW-0274">FAD</keyword>
<dbReference type="FunFam" id="1.20.58.100:FF:000001">
    <property type="entry name" value="Succinate dehydrogenase flavoprotein subunit (SdhA)"/>
    <property type="match status" value="1"/>
</dbReference>